<keyword evidence="5" id="KW-1185">Reference proteome</keyword>
<dbReference type="Gene3D" id="3.30.465.10">
    <property type="match status" value="1"/>
</dbReference>
<evidence type="ECO:0000256" key="1">
    <source>
        <dbReference type="ARBA" id="ARBA00022630"/>
    </source>
</evidence>
<dbReference type="InterPro" id="IPR012951">
    <property type="entry name" value="BBE"/>
</dbReference>
<evidence type="ECO:0000313" key="4">
    <source>
        <dbReference type="EMBL" id="CAH1419321.1"/>
    </source>
</evidence>
<accession>A0AAU9M1A4</accession>
<dbReference type="Pfam" id="PF08031">
    <property type="entry name" value="BBE"/>
    <property type="match status" value="1"/>
</dbReference>
<keyword evidence="1" id="KW-0285">Flavoprotein</keyword>
<gene>
    <name evidence="4" type="ORF">LVIROSA_LOCUS6858</name>
</gene>
<sequence length="128" mass="14677">MINPLGGTIADYSETAIPYPHRVGVLYQVLKTVSFFDQSSDTTPISLSRIAWLESLEKLLTPYVSSNPREAYANYVDLDLGVGNDNYEEASVWGERYWKRNNFKKLIQIKAKVDPKNFFRRPQGIPVF</sequence>
<protein>
    <recommendedName>
        <fullName evidence="3">Berberine/berberine-like domain-containing protein</fullName>
    </recommendedName>
</protein>
<dbReference type="Gene3D" id="3.40.462.20">
    <property type="match status" value="1"/>
</dbReference>
<proteinExistence type="predicted"/>
<name>A0AAU9M1A4_9ASTR</name>
<dbReference type="EMBL" id="CAKMRJ010000266">
    <property type="protein sequence ID" value="CAH1419321.1"/>
    <property type="molecule type" value="Genomic_DNA"/>
</dbReference>
<evidence type="ECO:0000313" key="5">
    <source>
        <dbReference type="Proteomes" id="UP001157418"/>
    </source>
</evidence>
<comment type="caution">
    <text evidence="4">The sequence shown here is derived from an EMBL/GenBank/DDBJ whole genome shotgun (WGS) entry which is preliminary data.</text>
</comment>
<evidence type="ECO:0000256" key="2">
    <source>
        <dbReference type="ARBA" id="ARBA00022827"/>
    </source>
</evidence>
<feature type="domain" description="Berberine/berberine-like" evidence="3">
    <location>
        <begin position="71"/>
        <end position="126"/>
    </location>
</feature>
<dbReference type="GO" id="GO:0016491">
    <property type="term" value="F:oxidoreductase activity"/>
    <property type="evidence" value="ECO:0007669"/>
    <property type="project" value="InterPro"/>
</dbReference>
<dbReference type="InterPro" id="IPR016169">
    <property type="entry name" value="FAD-bd_PCMH_sub2"/>
</dbReference>
<dbReference type="Proteomes" id="UP001157418">
    <property type="component" value="Unassembled WGS sequence"/>
</dbReference>
<organism evidence="4 5">
    <name type="scientific">Lactuca virosa</name>
    <dbReference type="NCBI Taxonomy" id="75947"/>
    <lineage>
        <taxon>Eukaryota</taxon>
        <taxon>Viridiplantae</taxon>
        <taxon>Streptophyta</taxon>
        <taxon>Embryophyta</taxon>
        <taxon>Tracheophyta</taxon>
        <taxon>Spermatophyta</taxon>
        <taxon>Magnoliopsida</taxon>
        <taxon>eudicotyledons</taxon>
        <taxon>Gunneridae</taxon>
        <taxon>Pentapetalae</taxon>
        <taxon>asterids</taxon>
        <taxon>campanulids</taxon>
        <taxon>Asterales</taxon>
        <taxon>Asteraceae</taxon>
        <taxon>Cichorioideae</taxon>
        <taxon>Cichorieae</taxon>
        <taxon>Lactucinae</taxon>
        <taxon>Lactuca</taxon>
    </lineage>
</organism>
<reference evidence="4 5" key="1">
    <citation type="submission" date="2022-01" db="EMBL/GenBank/DDBJ databases">
        <authorList>
            <person name="Xiong W."/>
            <person name="Schranz E."/>
        </authorList>
    </citation>
    <scope>NUCLEOTIDE SEQUENCE [LARGE SCALE GENOMIC DNA]</scope>
</reference>
<keyword evidence="2" id="KW-0274">FAD</keyword>
<evidence type="ECO:0000259" key="3">
    <source>
        <dbReference type="Pfam" id="PF08031"/>
    </source>
</evidence>
<dbReference type="GO" id="GO:0050660">
    <property type="term" value="F:flavin adenine dinucleotide binding"/>
    <property type="evidence" value="ECO:0007669"/>
    <property type="project" value="InterPro"/>
</dbReference>
<dbReference type="AlphaFoldDB" id="A0AAU9M1A4"/>
<dbReference type="PANTHER" id="PTHR32448">
    <property type="entry name" value="OS08G0158400 PROTEIN"/>
    <property type="match status" value="1"/>
</dbReference>